<organism evidence="1">
    <name type="scientific">Rhizobium leguminosarum</name>
    <dbReference type="NCBI Taxonomy" id="384"/>
    <lineage>
        <taxon>Bacteria</taxon>
        <taxon>Pseudomonadati</taxon>
        <taxon>Pseudomonadota</taxon>
        <taxon>Alphaproteobacteria</taxon>
        <taxon>Hyphomicrobiales</taxon>
        <taxon>Rhizobiaceae</taxon>
        <taxon>Rhizobium/Agrobacterium group</taxon>
        <taxon>Rhizobium</taxon>
    </lineage>
</organism>
<evidence type="ECO:0000313" key="1">
    <source>
        <dbReference type="EMBL" id="KZA98169.1"/>
    </source>
</evidence>
<comment type="caution">
    <text evidence="1">The sequence shown here is derived from an EMBL/GenBank/DDBJ whole genome shotgun (WGS) entry which is preliminary data.</text>
</comment>
<dbReference type="RefSeq" id="WP_062944011.1">
    <property type="nucleotide sequence ID" value="NZ_CP171845.1"/>
</dbReference>
<dbReference type="EMBL" id="LVYU01000122">
    <property type="protein sequence ID" value="KZA98169.1"/>
    <property type="molecule type" value="Genomic_DNA"/>
</dbReference>
<name>A0A154IDY1_RHILE</name>
<gene>
    <name evidence="1" type="ORF">A4A59_28605</name>
</gene>
<sequence>MPFDTGAVQDIPQCAEFLQTISADEQKWMKQHGAFLDSLLSEGKVVAHGPVMDSAGGYGVSFYPIADDEIQAITSQDPIVKNWRKASAILNRRHGTAPD</sequence>
<dbReference type="SUPFAM" id="SSF54909">
    <property type="entry name" value="Dimeric alpha+beta barrel"/>
    <property type="match status" value="1"/>
</dbReference>
<protein>
    <recommendedName>
        <fullName evidence="2">YCII-related domain-containing protein</fullName>
    </recommendedName>
</protein>
<proteinExistence type="predicted"/>
<dbReference type="InterPro" id="IPR011008">
    <property type="entry name" value="Dimeric_a/b-barrel"/>
</dbReference>
<dbReference type="AlphaFoldDB" id="A0A154IDY1"/>
<accession>A0A154IDY1</accession>
<evidence type="ECO:0008006" key="2">
    <source>
        <dbReference type="Google" id="ProtNLM"/>
    </source>
</evidence>
<reference evidence="1" key="1">
    <citation type="submission" date="2016-03" db="EMBL/GenBank/DDBJ databases">
        <title>Microsymbionts genomes from the relict species Vavilovia formosa.</title>
        <authorList>
            <person name="Chirak E."/>
            <person name="Kimeklis A."/>
            <person name="Kopat V."/>
            <person name="Andronov E."/>
        </authorList>
    </citation>
    <scope>NUCLEOTIDE SEQUENCE [LARGE SCALE GENOMIC DNA]</scope>
    <source>
        <strain evidence="1">Vaf12</strain>
    </source>
</reference>